<name>A0A6C2D3E3_9RHOO</name>
<comment type="caution">
    <text evidence="1">The sequence shown here is derived from an EMBL/GenBank/DDBJ whole genome shotgun (WGS) entry which is preliminary data.</text>
</comment>
<dbReference type="Proteomes" id="UP000389128">
    <property type="component" value="Unassembled WGS sequence"/>
</dbReference>
<dbReference type="OrthoDB" id="5565939at2"/>
<dbReference type="AlphaFoldDB" id="A0A6C2D3E3"/>
<dbReference type="RefSeq" id="WP_148578191.1">
    <property type="nucleotide sequence ID" value="NZ_SDKK01000005.1"/>
</dbReference>
<dbReference type="InterPro" id="IPR029063">
    <property type="entry name" value="SAM-dependent_MTases_sf"/>
</dbReference>
<accession>A0A6C2D3E3</accession>
<dbReference type="GO" id="GO:0032259">
    <property type="term" value="P:methylation"/>
    <property type="evidence" value="ECO:0007669"/>
    <property type="project" value="UniProtKB-KW"/>
</dbReference>
<evidence type="ECO:0000313" key="2">
    <source>
        <dbReference type="Proteomes" id="UP000389128"/>
    </source>
</evidence>
<reference evidence="1 2" key="1">
    <citation type="submission" date="2019-01" db="EMBL/GenBank/DDBJ databases">
        <title>Zoogloea oleivorans genome sequencing and assembly.</title>
        <authorList>
            <person name="Tancsics A."/>
            <person name="Farkas M."/>
            <person name="Kriszt B."/>
            <person name="Maroti G."/>
            <person name="Horvath B."/>
        </authorList>
    </citation>
    <scope>NUCLEOTIDE SEQUENCE [LARGE SCALE GENOMIC DNA]</scope>
    <source>
        <strain evidence="1 2">Buc</strain>
    </source>
</reference>
<proteinExistence type="predicted"/>
<protein>
    <submittedName>
        <fullName evidence="1">Methyltransferase domain-containing protein</fullName>
    </submittedName>
</protein>
<keyword evidence="2" id="KW-1185">Reference proteome</keyword>
<evidence type="ECO:0000313" key="1">
    <source>
        <dbReference type="EMBL" id="TYC60102.1"/>
    </source>
</evidence>
<dbReference type="GO" id="GO:0008168">
    <property type="term" value="F:methyltransferase activity"/>
    <property type="evidence" value="ECO:0007669"/>
    <property type="project" value="UniProtKB-KW"/>
</dbReference>
<organism evidence="1 2">
    <name type="scientific">Zoogloea oleivorans</name>
    <dbReference type="NCBI Taxonomy" id="1552750"/>
    <lineage>
        <taxon>Bacteria</taxon>
        <taxon>Pseudomonadati</taxon>
        <taxon>Pseudomonadota</taxon>
        <taxon>Betaproteobacteria</taxon>
        <taxon>Rhodocyclales</taxon>
        <taxon>Zoogloeaceae</taxon>
        <taxon>Zoogloea</taxon>
    </lineage>
</organism>
<sequence length="238" mass="25795">MSATFHKRLVTEASAPYRSASPWAWHFARGKLGADLLFTALLDPGLLPARGRYLDLGCGQGLLAAWLLAAARLHDRGQWPADLPPPPRLADYQGVELLAAAVRRARTAFTDSPAPIRVNSGDMCTAPLPAADVVSLIDVLHYIPADRQEALLRRIRDSLGSDGRLLLRVGDAAAGLPYRLSRLTDSLVVLAHCGRFPRLHGRPLDAWLTLLQNIGFRTETRPMGSAGFANTLILAQVA</sequence>
<dbReference type="Pfam" id="PF13489">
    <property type="entry name" value="Methyltransf_23"/>
    <property type="match status" value="1"/>
</dbReference>
<dbReference type="SUPFAM" id="SSF53335">
    <property type="entry name" value="S-adenosyl-L-methionine-dependent methyltransferases"/>
    <property type="match status" value="1"/>
</dbReference>
<keyword evidence="1" id="KW-0489">Methyltransferase</keyword>
<gene>
    <name evidence="1" type="ORF">ETQ85_06205</name>
</gene>
<dbReference type="EMBL" id="SDKK01000005">
    <property type="protein sequence ID" value="TYC60102.1"/>
    <property type="molecule type" value="Genomic_DNA"/>
</dbReference>
<dbReference type="Gene3D" id="3.40.50.150">
    <property type="entry name" value="Vaccinia Virus protein VP39"/>
    <property type="match status" value="1"/>
</dbReference>
<keyword evidence="1" id="KW-0808">Transferase</keyword>